<feature type="transmembrane region" description="Helical" evidence="2">
    <location>
        <begin position="185"/>
        <end position="210"/>
    </location>
</feature>
<accession>A0A917PTM5</accession>
<dbReference type="PANTHER" id="PTHR34219:SF4">
    <property type="entry name" value="PEPSY DOMAIN-CONTAINING PROTEIN"/>
    <property type="match status" value="1"/>
</dbReference>
<evidence type="ECO:0000256" key="2">
    <source>
        <dbReference type="SAM" id="Phobius"/>
    </source>
</evidence>
<dbReference type="EMBL" id="BMPO01000003">
    <property type="protein sequence ID" value="GGJ91083.1"/>
    <property type="molecule type" value="Genomic_DNA"/>
</dbReference>
<dbReference type="AlphaFoldDB" id="A0A917PTM5"/>
<feature type="transmembrane region" description="Helical" evidence="2">
    <location>
        <begin position="140"/>
        <end position="164"/>
    </location>
</feature>
<keyword evidence="4" id="KW-1185">Reference proteome</keyword>
<evidence type="ECO:0000256" key="1">
    <source>
        <dbReference type="SAM" id="MobiDB-lite"/>
    </source>
</evidence>
<gene>
    <name evidence="3" type="ORF">GCM10009304_15990</name>
</gene>
<comment type="caution">
    <text evidence="3">The sequence shown here is derived from an EMBL/GenBank/DDBJ whole genome shotgun (WGS) entry which is preliminary data.</text>
</comment>
<name>A0A917PTM5_9PSED</name>
<keyword evidence="2" id="KW-1133">Transmembrane helix</keyword>
<feature type="transmembrane region" description="Helical" evidence="2">
    <location>
        <begin position="337"/>
        <end position="359"/>
    </location>
</feature>
<protein>
    <submittedName>
        <fullName evidence="3">Membrane protein</fullName>
    </submittedName>
</protein>
<sequence>MKQGFRQSQAWLHTWSGVVLGWLLFAIFITGTVSYFQDEITHWMHPERHLADARSVDLDALTAALTERAPNAPSWQIGLPSARDPVITTYWRGEGARRFEHAVFDPATGRELVERPSEGGNFFYRFHFQLWHMDVLTARYLIGIATMFMFVALISGIITHKKIFKDFFTFRPSKGQRSWLDGHNATAVLALPFHLMITFTGLVIFLWMYMPWGMVAQYGDDRMAFFAQVFPRLEAPPRADTPMPVPSLQAFVDKAQVRWGGEPVESITVHNPGDRNARIELGTGRDSRVSGDAPHLIYDAANGELLEEYGELRPVAFFSRVLVGLHLGHFADPLLRWLYFLSGIGGTIMVASGLVLWVVKRTAQAGEKPGYGLRLVRVLNVGAVAGLVIAMASFLWANRLIPGALPNRDEWEIHVFFAAWGAALLHSIFRTHRQAWVEQFALAALLLTAIPLLDLATGNFHLPTGGRYSDWILTGFQLTSVATGAALFWLSWKIAKHQPRQRPERAARPQKLPPQDDEHRLDLEPSP</sequence>
<dbReference type="RefSeq" id="WP_188982668.1">
    <property type="nucleotide sequence ID" value="NZ_BMPO01000003.1"/>
</dbReference>
<proteinExistence type="predicted"/>
<keyword evidence="2" id="KW-0472">Membrane</keyword>
<feature type="compositionally biased region" description="Basic and acidic residues" evidence="1">
    <location>
        <begin position="514"/>
        <end position="527"/>
    </location>
</feature>
<feature type="transmembrane region" description="Helical" evidence="2">
    <location>
        <begin position="411"/>
        <end position="429"/>
    </location>
</feature>
<dbReference type="Pfam" id="PF03929">
    <property type="entry name" value="PepSY_TM"/>
    <property type="match status" value="1"/>
</dbReference>
<feature type="transmembrane region" description="Helical" evidence="2">
    <location>
        <begin position="371"/>
        <end position="396"/>
    </location>
</feature>
<dbReference type="Proteomes" id="UP000635983">
    <property type="component" value="Unassembled WGS sequence"/>
</dbReference>
<dbReference type="PANTHER" id="PTHR34219">
    <property type="entry name" value="IRON-REGULATED INNER MEMBRANE PROTEIN-RELATED"/>
    <property type="match status" value="1"/>
</dbReference>
<feature type="transmembrane region" description="Helical" evidence="2">
    <location>
        <begin position="441"/>
        <end position="460"/>
    </location>
</feature>
<reference evidence="3" key="2">
    <citation type="submission" date="2020-09" db="EMBL/GenBank/DDBJ databases">
        <authorList>
            <person name="Sun Q."/>
            <person name="Ohkuma M."/>
        </authorList>
    </citation>
    <scope>NUCLEOTIDE SEQUENCE</scope>
    <source>
        <strain evidence="3">JCM 30078</strain>
    </source>
</reference>
<feature type="region of interest" description="Disordered" evidence="1">
    <location>
        <begin position="499"/>
        <end position="527"/>
    </location>
</feature>
<feature type="transmembrane region" description="Helical" evidence="2">
    <location>
        <begin position="472"/>
        <end position="492"/>
    </location>
</feature>
<organism evidence="3 4">
    <name type="scientific">Pseudomonas matsuisoli</name>
    <dbReference type="NCBI Taxonomy" id="1515666"/>
    <lineage>
        <taxon>Bacteria</taxon>
        <taxon>Pseudomonadati</taxon>
        <taxon>Pseudomonadota</taxon>
        <taxon>Gammaproteobacteria</taxon>
        <taxon>Pseudomonadales</taxon>
        <taxon>Pseudomonadaceae</taxon>
        <taxon>Pseudomonas</taxon>
    </lineage>
</organism>
<evidence type="ECO:0000313" key="3">
    <source>
        <dbReference type="EMBL" id="GGJ91083.1"/>
    </source>
</evidence>
<dbReference type="InterPro" id="IPR005625">
    <property type="entry name" value="PepSY-ass_TM"/>
</dbReference>
<reference evidence="3" key="1">
    <citation type="journal article" date="2014" name="Int. J. Syst. Evol. Microbiol.">
        <title>Complete genome sequence of Corynebacterium casei LMG S-19264T (=DSM 44701T), isolated from a smear-ripened cheese.</title>
        <authorList>
            <consortium name="US DOE Joint Genome Institute (JGI-PGF)"/>
            <person name="Walter F."/>
            <person name="Albersmeier A."/>
            <person name="Kalinowski J."/>
            <person name="Ruckert C."/>
        </authorList>
    </citation>
    <scope>NUCLEOTIDE SEQUENCE</scope>
    <source>
        <strain evidence="3">JCM 30078</strain>
    </source>
</reference>
<keyword evidence="2" id="KW-0812">Transmembrane</keyword>
<evidence type="ECO:0000313" key="4">
    <source>
        <dbReference type="Proteomes" id="UP000635983"/>
    </source>
</evidence>
<feature type="transmembrane region" description="Helical" evidence="2">
    <location>
        <begin position="12"/>
        <end position="36"/>
    </location>
</feature>